<protein>
    <recommendedName>
        <fullName evidence="1">Dynamin stalk domain-containing protein</fullName>
    </recommendedName>
</protein>
<reference evidence="2" key="2">
    <citation type="submission" date="2020-05" db="UniProtKB">
        <authorList>
            <consortium name="EnsemblMetazoa"/>
        </authorList>
    </citation>
    <scope>IDENTIFICATION</scope>
    <source>
        <strain evidence="2">IAEA</strain>
    </source>
</reference>
<evidence type="ECO:0000313" key="3">
    <source>
        <dbReference type="Proteomes" id="UP000092460"/>
    </source>
</evidence>
<dbReference type="EMBL" id="JXJN01001226">
    <property type="status" value="NOT_ANNOTATED_CDS"/>
    <property type="molecule type" value="Genomic_DNA"/>
</dbReference>
<dbReference type="Pfam" id="PF01031">
    <property type="entry name" value="Dynamin_M"/>
    <property type="match status" value="1"/>
</dbReference>
<sequence>MVARPQLDKAVQLLLYAKFAKSYRLYGKQGQRQQNLVDKSQALQQIITKFAIAFCRIIESTIRNIEITEVRDGARICYIFHETFGRTLDSIHPLIELTKMDILIATCNATGPKPALLVKRQTSRLEEPSLRYVELTHEEMQGIVQHCCD</sequence>
<evidence type="ECO:0000259" key="1">
    <source>
        <dbReference type="Pfam" id="PF01031"/>
    </source>
</evidence>
<dbReference type="InterPro" id="IPR000375">
    <property type="entry name" value="Dynamin_stalk"/>
</dbReference>
<dbReference type="EMBL" id="JXJN01001227">
    <property type="status" value="NOT_ANNOTATED_CDS"/>
    <property type="molecule type" value="Genomic_DNA"/>
</dbReference>
<dbReference type="VEuPathDB" id="VectorBase:GPPI003534"/>
<dbReference type="EnsemblMetazoa" id="GPPI003534-RA">
    <property type="protein sequence ID" value="GPPI003534-PA"/>
    <property type="gene ID" value="GPPI003534"/>
</dbReference>
<keyword evidence="3" id="KW-1185">Reference proteome</keyword>
<dbReference type="AlphaFoldDB" id="A0A1B0AP60"/>
<evidence type="ECO:0000313" key="2">
    <source>
        <dbReference type="EnsemblMetazoa" id="GPPI003534-PA"/>
    </source>
</evidence>
<dbReference type="Proteomes" id="UP000092460">
    <property type="component" value="Unassembled WGS sequence"/>
</dbReference>
<reference evidence="3" key="1">
    <citation type="submission" date="2015-01" db="EMBL/GenBank/DDBJ databases">
        <authorList>
            <person name="Aksoy S."/>
            <person name="Warren W."/>
            <person name="Wilson R.K."/>
        </authorList>
    </citation>
    <scope>NUCLEOTIDE SEQUENCE [LARGE SCALE GENOMIC DNA]</scope>
    <source>
        <strain evidence="3">IAEA</strain>
    </source>
</reference>
<proteinExistence type="predicted"/>
<name>A0A1B0AP60_9MUSC</name>
<organism evidence="2 3">
    <name type="scientific">Glossina palpalis gambiensis</name>
    <dbReference type="NCBI Taxonomy" id="67801"/>
    <lineage>
        <taxon>Eukaryota</taxon>
        <taxon>Metazoa</taxon>
        <taxon>Ecdysozoa</taxon>
        <taxon>Arthropoda</taxon>
        <taxon>Hexapoda</taxon>
        <taxon>Insecta</taxon>
        <taxon>Pterygota</taxon>
        <taxon>Neoptera</taxon>
        <taxon>Endopterygota</taxon>
        <taxon>Diptera</taxon>
        <taxon>Brachycera</taxon>
        <taxon>Muscomorpha</taxon>
        <taxon>Hippoboscoidea</taxon>
        <taxon>Glossinidae</taxon>
        <taxon>Glossina</taxon>
    </lineage>
</organism>
<dbReference type="Gene3D" id="1.20.120.1240">
    <property type="entry name" value="Dynamin, middle domain"/>
    <property type="match status" value="1"/>
</dbReference>
<accession>A0A1B0AP60</accession>
<feature type="domain" description="Dynamin stalk" evidence="1">
    <location>
        <begin position="6"/>
        <end position="147"/>
    </location>
</feature>
<dbReference type="STRING" id="67801.A0A1B0AP60"/>